<organism evidence="4 5">
    <name type="scientific">Edaphosphingomonas fennica</name>
    <dbReference type="NCBI Taxonomy" id="114404"/>
    <lineage>
        <taxon>Bacteria</taxon>
        <taxon>Pseudomonadati</taxon>
        <taxon>Pseudomonadota</taxon>
        <taxon>Alphaproteobacteria</taxon>
        <taxon>Sphingomonadales</taxon>
        <taxon>Rhizorhabdaceae</taxon>
        <taxon>Edaphosphingomonas</taxon>
    </lineage>
</organism>
<dbReference type="SUPFAM" id="SSF48317">
    <property type="entry name" value="Acid phosphatase/Vanadium-dependent haloperoxidase"/>
    <property type="match status" value="1"/>
</dbReference>
<dbReference type="InterPro" id="IPR036938">
    <property type="entry name" value="PAP2/HPO_sf"/>
</dbReference>
<evidence type="ECO:0000313" key="4">
    <source>
        <dbReference type="EMBL" id="PTD22071.1"/>
    </source>
</evidence>
<gene>
    <name evidence="4" type="ORF">CV103_09855</name>
</gene>
<evidence type="ECO:0000313" key="5">
    <source>
        <dbReference type="Proteomes" id="UP000241206"/>
    </source>
</evidence>
<reference evidence="4 5" key="1">
    <citation type="submission" date="2017-11" db="EMBL/GenBank/DDBJ databases">
        <title>Sphingomonas oleivorans sp. nov., isolated from oil-contaminated soil.</title>
        <authorList>
            <person name="Wang L."/>
            <person name="Chen L."/>
        </authorList>
    </citation>
    <scope>NUCLEOTIDE SEQUENCE [LARGE SCALE GENOMIC DNA]</scope>
    <source>
        <strain evidence="4 5">K101</strain>
    </source>
</reference>
<feature type="domain" description="Phosphatidic acid phosphatase type 2/haloperoxidase" evidence="3">
    <location>
        <begin position="132"/>
        <end position="251"/>
    </location>
</feature>
<dbReference type="Gene3D" id="1.20.144.10">
    <property type="entry name" value="Phosphatidic acid phosphatase type 2/haloperoxidase"/>
    <property type="match status" value="1"/>
</dbReference>
<dbReference type="PROSITE" id="PS51318">
    <property type="entry name" value="TAT"/>
    <property type="match status" value="1"/>
</dbReference>
<accession>A0A2T4I003</accession>
<dbReference type="Pfam" id="PF01569">
    <property type="entry name" value="PAP2"/>
    <property type="match status" value="1"/>
</dbReference>
<name>A0A2T4I003_9SPHN</name>
<dbReference type="GO" id="GO:0003993">
    <property type="term" value="F:acid phosphatase activity"/>
    <property type="evidence" value="ECO:0007669"/>
    <property type="project" value="UniProtKB-EC"/>
</dbReference>
<comment type="catalytic activity">
    <reaction evidence="1">
        <text>a phosphate monoester + H2O = an alcohol + phosphate</text>
        <dbReference type="Rhea" id="RHEA:15017"/>
        <dbReference type="ChEBI" id="CHEBI:15377"/>
        <dbReference type="ChEBI" id="CHEBI:30879"/>
        <dbReference type="ChEBI" id="CHEBI:43474"/>
        <dbReference type="ChEBI" id="CHEBI:67140"/>
        <dbReference type="EC" id="3.1.3.2"/>
    </reaction>
</comment>
<dbReference type="SMART" id="SM00014">
    <property type="entry name" value="acidPPc"/>
    <property type="match status" value="1"/>
</dbReference>
<dbReference type="InterPro" id="IPR000326">
    <property type="entry name" value="PAP2/HPO"/>
</dbReference>
<dbReference type="InterPro" id="IPR006311">
    <property type="entry name" value="TAT_signal"/>
</dbReference>
<protein>
    <recommendedName>
        <fullName evidence="1">Acid phosphatase</fullName>
        <ecNumber evidence="1">3.1.3.2</ecNumber>
    </recommendedName>
</protein>
<proteinExistence type="inferred from homology"/>
<dbReference type="AlphaFoldDB" id="A0A2T4I003"/>
<evidence type="ECO:0000259" key="3">
    <source>
        <dbReference type="SMART" id="SM00014"/>
    </source>
</evidence>
<keyword evidence="5" id="KW-1185">Reference proteome</keyword>
<comment type="similarity">
    <text evidence="1">Belongs to the class A bacterial acid phosphatase family.</text>
</comment>
<evidence type="ECO:0000256" key="2">
    <source>
        <dbReference type="SAM" id="MobiDB-lite"/>
    </source>
</evidence>
<feature type="region of interest" description="Disordered" evidence="2">
    <location>
        <begin position="1"/>
        <end position="24"/>
    </location>
</feature>
<dbReference type="InterPro" id="IPR001011">
    <property type="entry name" value="Acid_Pase_classA_bac"/>
</dbReference>
<dbReference type="GO" id="GO:0030288">
    <property type="term" value="C:outer membrane-bounded periplasmic space"/>
    <property type="evidence" value="ECO:0007669"/>
    <property type="project" value="InterPro"/>
</dbReference>
<dbReference type="PIRSF" id="PIRSF000897">
    <property type="entry name" value="Acid_Ptase_ClsA"/>
    <property type="match status" value="1"/>
</dbReference>
<sequence length="274" mass="29407">MTDRAPDPVRAPGDTGRREPMKRSTAGRALLIALAIGGAASAARAASPEWEAPAISHKDVKPYFDDVAIKGLVLPPPPAEGSLADADDVAAVMRGQQVDAARRAVAEEDGAWLYDRFAEAFGRPIRRDSAPALVALLNRVERQVSGPVFAAKKDHGRTRPYQRLQLSHVCGEVKAPAPDPDAKKRTSYPSGHSAYGWAAALILARLAPERAPAILQRAMDYGESRVICGMHFPSDVAAARVVATAVVARLDRSPEFLADLEQARQELARAEQGR</sequence>
<evidence type="ECO:0000256" key="1">
    <source>
        <dbReference type="PIRNR" id="PIRNR000897"/>
    </source>
</evidence>
<keyword evidence="1" id="KW-0378">Hydrolase</keyword>
<dbReference type="Proteomes" id="UP000241206">
    <property type="component" value="Unassembled WGS sequence"/>
</dbReference>
<comment type="caution">
    <text evidence="4">The sequence shown here is derived from an EMBL/GenBank/DDBJ whole genome shotgun (WGS) entry which is preliminary data.</text>
</comment>
<dbReference type="EC" id="3.1.3.2" evidence="1"/>
<dbReference type="EMBL" id="PHHF01000042">
    <property type="protein sequence ID" value="PTD22071.1"/>
    <property type="molecule type" value="Genomic_DNA"/>
</dbReference>